<accession>A0A0A9BJV5</accession>
<protein>
    <submittedName>
        <fullName evidence="1">Uncharacterized protein</fullName>
    </submittedName>
</protein>
<evidence type="ECO:0000313" key="1">
    <source>
        <dbReference type="EMBL" id="JAD61505.1"/>
    </source>
</evidence>
<dbReference type="EMBL" id="GBRH01236390">
    <property type="protein sequence ID" value="JAD61505.1"/>
    <property type="molecule type" value="Transcribed_RNA"/>
</dbReference>
<reference evidence="1" key="2">
    <citation type="journal article" date="2015" name="Data Brief">
        <title>Shoot transcriptome of the giant reed, Arundo donax.</title>
        <authorList>
            <person name="Barrero R.A."/>
            <person name="Guerrero F.D."/>
            <person name="Moolhuijzen P."/>
            <person name="Goolsby J.A."/>
            <person name="Tidwell J."/>
            <person name="Bellgard S.E."/>
            <person name="Bellgard M.I."/>
        </authorList>
    </citation>
    <scope>NUCLEOTIDE SEQUENCE</scope>
    <source>
        <tissue evidence="1">Shoot tissue taken approximately 20 cm above the soil surface</tissue>
    </source>
</reference>
<reference evidence="1" key="1">
    <citation type="submission" date="2014-09" db="EMBL/GenBank/DDBJ databases">
        <authorList>
            <person name="Magalhaes I.L.F."/>
            <person name="Oliveira U."/>
            <person name="Santos F.R."/>
            <person name="Vidigal T.H.D.A."/>
            <person name="Brescovit A.D."/>
            <person name="Santos A.J."/>
        </authorList>
    </citation>
    <scope>NUCLEOTIDE SEQUENCE</scope>
    <source>
        <tissue evidence="1">Shoot tissue taken approximately 20 cm above the soil surface</tissue>
    </source>
</reference>
<dbReference type="AlphaFoldDB" id="A0A0A9BJV5"/>
<proteinExistence type="predicted"/>
<organism evidence="1">
    <name type="scientific">Arundo donax</name>
    <name type="common">Giant reed</name>
    <name type="synonym">Donax arundinaceus</name>
    <dbReference type="NCBI Taxonomy" id="35708"/>
    <lineage>
        <taxon>Eukaryota</taxon>
        <taxon>Viridiplantae</taxon>
        <taxon>Streptophyta</taxon>
        <taxon>Embryophyta</taxon>
        <taxon>Tracheophyta</taxon>
        <taxon>Spermatophyta</taxon>
        <taxon>Magnoliopsida</taxon>
        <taxon>Liliopsida</taxon>
        <taxon>Poales</taxon>
        <taxon>Poaceae</taxon>
        <taxon>PACMAD clade</taxon>
        <taxon>Arundinoideae</taxon>
        <taxon>Arundineae</taxon>
        <taxon>Arundo</taxon>
    </lineage>
</organism>
<name>A0A0A9BJV5_ARUDO</name>
<sequence>MLSGLELLSCSVDLEHPSRFSEF</sequence>